<dbReference type="Proteomes" id="UP000799755">
    <property type="component" value="Unassembled WGS sequence"/>
</dbReference>
<keyword evidence="2" id="KW-1185">Reference proteome</keyword>
<organism evidence="1 2">
    <name type="scientific">Lindgomyces ingoldianus</name>
    <dbReference type="NCBI Taxonomy" id="673940"/>
    <lineage>
        <taxon>Eukaryota</taxon>
        <taxon>Fungi</taxon>
        <taxon>Dikarya</taxon>
        <taxon>Ascomycota</taxon>
        <taxon>Pezizomycotina</taxon>
        <taxon>Dothideomycetes</taxon>
        <taxon>Pleosporomycetidae</taxon>
        <taxon>Pleosporales</taxon>
        <taxon>Lindgomycetaceae</taxon>
        <taxon>Lindgomyces</taxon>
    </lineage>
</organism>
<accession>A0ACB6RGG0</accession>
<comment type="caution">
    <text evidence="1">The sequence shown here is derived from an EMBL/GenBank/DDBJ whole genome shotgun (WGS) entry which is preliminary data.</text>
</comment>
<name>A0ACB6RGG0_9PLEO</name>
<gene>
    <name evidence="1" type="ORF">BDR25DRAFT_347768</name>
</gene>
<dbReference type="EMBL" id="MU003492">
    <property type="protein sequence ID" value="KAF2477397.1"/>
    <property type="molecule type" value="Genomic_DNA"/>
</dbReference>
<protein>
    <submittedName>
        <fullName evidence="1">Uncharacterized protein</fullName>
    </submittedName>
</protein>
<sequence length="205" mass="22712">MEVKKDRLTGPESYLALLTPKLRLLLFASDCVSHEALATANEIPAPNGGLVQIYVGEDYSFGLAHARGKLRRSHGYRRAAIKIALVRNAPRPIARKTVLSNDQEILAITAQTSLILQLQQNPNPLPPIHPYAEISLNLYQTPFLNKTQSHQHDPSMAQMPAMSAVPPRMKHPITQDPASRTQIKDPCLGLKLVILILPEASRRAR</sequence>
<evidence type="ECO:0000313" key="2">
    <source>
        <dbReference type="Proteomes" id="UP000799755"/>
    </source>
</evidence>
<reference evidence="1" key="1">
    <citation type="journal article" date="2020" name="Stud. Mycol.">
        <title>101 Dothideomycetes genomes: a test case for predicting lifestyles and emergence of pathogens.</title>
        <authorList>
            <person name="Haridas S."/>
            <person name="Albert R."/>
            <person name="Binder M."/>
            <person name="Bloem J."/>
            <person name="Labutti K."/>
            <person name="Salamov A."/>
            <person name="Andreopoulos B."/>
            <person name="Baker S."/>
            <person name="Barry K."/>
            <person name="Bills G."/>
            <person name="Bluhm B."/>
            <person name="Cannon C."/>
            <person name="Castanera R."/>
            <person name="Culley D."/>
            <person name="Daum C."/>
            <person name="Ezra D."/>
            <person name="Gonzalez J."/>
            <person name="Henrissat B."/>
            <person name="Kuo A."/>
            <person name="Liang C."/>
            <person name="Lipzen A."/>
            <person name="Lutzoni F."/>
            <person name="Magnuson J."/>
            <person name="Mondo S."/>
            <person name="Nolan M."/>
            <person name="Ohm R."/>
            <person name="Pangilinan J."/>
            <person name="Park H.-J."/>
            <person name="Ramirez L."/>
            <person name="Alfaro M."/>
            <person name="Sun H."/>
            <person name="Tritt A."/>
            <person name="Yoshinaga Y."/>
            <person name="Zwiers L.-H."/>
            <person name="Turgeon B."/>
            <person name="Goodwin S."/>
            <person name="Spatafora J."/>
            <person name="Crous P."/>
            <person name="Grigoriev I."/>
        </authorList>
    </citation>
    <scope>NUCLEOTIDE SEQUENCE</scope>
    <source>
        <strain evidence="1">ATCC 200398</strain>
    </source>
</reference>
<evidence type="ECO:0000313" key="1">
    <source>
        <dbReference type="EMBL" id="KAF2477397.1"/>
    </source>
</evidence>
<proteinExistence type="predicted"/>